<dbReference type="GeneID" id="7018243"/>
<gene>
    <name evidence="1" type="ordered locus">TON_1220</name>
</gene>
<reference evidence="1 2" key="1">
    <citation type="journal article" date="2008" name="J. Bacteriol.">
        <title>The complete genome sequence of Thermococcus onnurineus NA1 reveals a mixed heterotrophic and carboxydotrophic metabolism.</title>
        <authorList>
            <person name="Lee H.S."/>
            <person name="Kang S.G."/>
            <person name="Bae S.S."/>
            <person name="Lim J.K."/>
            <person name="Cho Y."/>
            <person name="Kim Y.J."/>
            <person name="Jeon J.H."/>
            <person name="Cha S.S."/>
            <person name="Kwon K.K."/>
            <person name="Kim H.T."/>
            <person name="Park C.J."/>
            <person name="Lee H.W."/>
            <person name="Kim S.I."/>
            <person name="Chun J."/>
            <person name="Colwell R.R."/>
            <person name="Kim S.J."/>
            <person name="Lee J.H."/>
        </authorList>
    </citation>
    <scope>NUCLEOTIDE SEQUENCE [LARGE SCALE GENOMIC DNA]</scope>
    <source>
        <strain evidence="1 2">NA1</strain>
    </source>
</reference>
<dbReference type="Proteomes" id="UP000002727">
    <property type="component" value="Chromosome"/>
</dbReference>
<dbReference type="RefSeq" id="WP_012572180.1">
    <property type="nucleotide sequence ID" value="NC_011529.1"/>
</dbReference>
<accession>B6YX95</accession>
<evidence type="ECO:0000313" key="2">
    <source>
        <dbReference type="Proteomes" id="UP000002727"/>
    </source>
</evidence>
<dbReference type="eggNOG" id="arCOG05844">
    <property type="taxonomic scope" value="Archaea"/>
</dbReference>
<dbReference type="OrthoDB" id="86097at2157"/>
<dbReference type="Gene3D" id="1.25.40.10">
    <property type="entry name" value="Tetratricopeptide repeat domain"/>
    <property type="match status" value="2"/>
</dbReference>
<dbReference type="AlphaFoldDB" id="B6YX95"/>
<dbReference type="HOGENOM" id="CLU_051622_0_0_2"/>
<evidence type="ECO:0000313" key="1">
    <source>
        <dbReference type="EMBL" id="ACJ16708.1"/>
    </source>
</evidence>
<dbReference type="InterPro" id="IPR011990">
    <property type="entry name" value="TPR-like_helical_dom_sf"/>
</dbReference>
<dbReference type="PATRIC" id="fig|523850.10.peg.1227"/>
<protein>
    <recommendedName>
        <fullName evidence="3">Prenyltransferase</fullName>
    </recommendedName>
</protein>
<dbReference type="KEGG" id="ton:TON_1220"/>
<sequence>MLVKEILDSVEIIQDPYIKSITYAKIGERLAKAKDNNYKTAFLRAVETTKEIDEPVKMFRALLSVGYSLSKAGLKSAKRIYQEVLEDSRVLPAPQRDLIMQSAATYMLFLGEIGEAVTYALEISNRKLRNEVLLEIIRTNTRMIGKEQLKVAYRLRRSKLALEYIDSEPYRSKALLELIKAYMILGSYENGITLIRGISVKEWARQAFKEVSFYLKDKEVLGHYIDSLEEVANELIDRFGKEFTVELALAFALTGEGIPAVKLIRRLEDSESLLVKMALELLERDHDVLPKFISALNEEEADAVGKAVMNRILERPEKGSWEIVNAIGKSTPSEEVWAKIARYYVLVGKLEGAMKVGTLIQDRKLRSIVMADIAHHLVKNGEVEKAIDAAVEVRDPKFSSVLISEILIKALERELPGRVRSWNGSKH</sequence>
<evidence type="ECO:0008006" key="3">
    <source>
        <dbReference type="Google" id="ProtNLM"/>
    </source>
</evidence>
<dbReference type="STRING" id="523850.TON_1220"/>
<dbReference type="EMBL" id="CP000855">
    <property type="protein sequence ID" value="ACJ16708.1"/>
    <property type="molecule type" value="Genomic_DNA"/>
</dbReference>
<keyword evidence="2" id="KW-1185">Reference proteome</keyword>
<name>B6YX95_THEON</name>
<proteinExistence type="predicted"/>
<organism evidence="1 2">
    <name type="scientific">Thermococcus onnurineus (strain NA1)</name>
    <dbReference type="NCBI Taxonomy" id="523850"/>
    <lineage>
        <taxon>Archaea</taxon>
        <taxon>Methanobacteriati</taxon>
        <taxon>Methanobacteriota</taxon>
        <taxon>Thermococci</taxon>
        <taxon>Thermococcales</taxon>
        <taxon>Thermococcaceae</taxon>
        <taxon>Thermococcus</taxon>
    </lineage>
</organism>